<gene>
    <name evidence="4" type="ORF">BASA50_010341</name>
</gene>
<protein>
    <recommendedName>
        <fullName evidence="3">Acyl-CoA thioesterase-like N-terminal HotDog domain-containing protein</fullName>
    </recommendedName>
</protein>
<keyword evidence="2" id="KW-0378">Hydrolase</keyword>
<feature type="domain" description="Acyl-CoA thioesterase-like N-terminal HotDog" evidence="3">
    <location>
        <begin position="32"/>
        <end position="115"/>
    </location>
</feature>
<evidence type="ECO:0000256" key="1">
    <source>
        <dbReference type="ARBA" id="ARBA00006538"/>
    </source>
</evidence>
<name>A0ABQ8EYQ8_9FUNG</name>
<organism evidence="4 5">
    <name type="scientific">Batrachochytrium salamandrivorans</name>
    <dbReference type="NCBI Taxonomy" id="1357716"/>
    <lineage>
        <taxon>Eukaryota</taxon>
        <taxon>Fungi</taxon>
        <taxon>Fungi incertae sedis</taxon>
        <taxon>Chytridiomycota</taxon>
        <taxon>Chytridiomycota incertae sedis</taxon>
        <taxon>Chytridiomycetes</taxon>
        <taxon>Rhizophydiales</taxon>
        <taxon>Rhizophydiales incertae sedis</taxon>
        <taxon>Batrachochytrium</taxon>
    </lineage>
</organism>
<dbReference type="PANTHER" id="PTHR11066">
    <property type="entry name" value="ACYL-COA THIOESTERASE"/>
    <property type="match status" value="1"/>
</dbReference>
<evidence type="ECO:0000313" key="5">
    <source>
        <dbReference type="Proteomes" id="UP001648503"/>
    </source>
</evidence>
<evidence type="ECO:0000313" key="4">
    <source>
        <dbReference type="EMBL" id="KAH6588985.1"/>
    </source>
</evidence>
<evidence type="ECO:0000256" key="2">
    <source>
        <dbReference type="ARBA" id="ARBA00022801"/>
    </source>
</evidence>
<dbReference type="InterPro" id="IPR049449">
    <property type="entry name" value="TesB_ACOT8-like_N"/>
</dbReference>
<evidence type="ECO:0000259" key="3">
    <source>
        <dbReference type="Pfam" id="PF13622"/>
    </source>
</evidence>
<sequence length="137" mass="15240">MEPMSGSEGTLIEHALDLETIDTNLYRSKELWTPVGSRGVFGGQVVGLALSAAAKTIDAKFHVHSLHSYFLFAGDHTVPIIYRVHIVRDGKSYATRSVTAHQHGIVIFTLMCSFHVTEESSLIHQASERMLYPEKMI</sequence>
<comment type="similarity">
    <text evidence="1">Belongs to the C/M/P thioester hydrolase family.</text>
</comment>
<dbReference type="InterPro" id="IPR003703">
    <property type="entry name" value="Acyl_CoA_thio"/>
</dbReference>
<dbReference type="EMBL" id="JAFCIX010000483">
    <property type="protein sequence ID" value="KAH6588985.1"/>
    <property type="molecule type" value="Genomic_DNA"/>
</dbReference>
<dbReference type="Proteomes" id="UP001648503">
    <property type="component" value="Unassembled WGS sequence"/>
</dbReference>
<keyword evidence="5" id="KW-1185">Reference proteome</keyword>
<dbReference type="InterPro" id="IPR042171">
    <property type="entry name" value="Acyl-CoA_hotdog"/>
</dbReference>
<dbReference type="InterPro" id="IPR029069">
    <property type="entry name" value="HotDog_dom_sf"/>
</dbReference>
<dbReference type="Pfam" id="PF13622">
    <property type="entry name" value="4HBT_3"/>
    <property type="match status" value="1"/>
</dbReference>
<accession>A0ABQ8EYQ8</accession>
<dbReference type="CDD" id="cd03445">
    <property type="entry name" value="Thioesterase_II_repeat2"/>
    <property type="match status" value="1"/>
</dbReference>
<dbReference type="PANTHER" id="PTHR11066:SF34">
    <property type="entry name" value="ACYL-COENZYME A THIOESTERASE 8"/>
    <property type="match status" value="1"/>
</dbReference>
<dbReference type="Gene3D" id="2.40.160.210">
    <property type="entry name" value="Acyl-CoA thioesterase, double hotdog domain"/>
    <property type="match status" value="1"/>
</dbReference>
<comment type="caution">
    <text evidence="4">The sequence shown here is derived from an EMBL/GenBank/DDBJ whole genome shotgun (WGS) entry which is preliminary data.</text>
</comment>
<proteinExistence type="inferred from homology"/>
<reference evidence="4 5" key="1">
    <citation type="submission" date="2021-02" db="EMBL/GenBank/DDBJ databases">
        <title>Variation within the Batrachochytrium salamandrivorans European outbreak.</title>
        <authorList>
            <person name="Kelly M."/>
            <person name="Pasmans F."/>
            <person name="Shea T.P."/>
            <person name="Munoz J.F."/>
            <person name="Carranza S."/>
            <person name="Cuomo C.A."/>
            <person name="Martel A."/>
        </authorList>
    </citation>
    <scope>NUCLEOTIDE SEQUENCE [LARGE SCALE GENOMIC DNA]</scope>
    <source>
        <strain evidence="4 5">AMFP18/2</strain>
    </source>
</reference>
<dbReference type="SUPFAM" id="SSF54637">
    <property type="entry name" value="Thioesterase/thiol ester dehydrase-isomerase"/>
    <property type="match status" value="1"/>
</dbReference>